<feature type="compositionally biased region" description="Polar residues" evidence="1">
    <location>
        <begin position="449"/>
        <end position="459"/>
    </location>
</feature>
<evidence type="ECO:0008006" key="4">
    <source>
        <dbReference type="Google" id="ProtNLM"/>
    </source>
</evidence>
<dbReference type="Proteomes" id="UP001329825">
    <property type="component" value="Chromosome 9"/>
</dbReference>
<dbReference type="EMBL" id="CP141889">
    <property type="protein sequence ID" value="WRT69439.1"/>
    <property type="molecule type" value="Genomic_DNA"/>
</dbReference>
<keyword evidence="3" id="KW-1185">Reference proteome</keyword>
<feature type="compositionally biased region" description="Acidic residues" evidence="1">
    <location>
        <begin position="663"/>
        <end position="681"/>
    </location>
</feature>
<dbReference type="InterPro" id="IPR007268">
    <property type="entry name" value="Rad9/Ddc1"/>
</dbReference>
<feature type="compositionally biased region" description="Low complexity" evidence="1">
    <location>
        <begin position="551"/>
        <end position="560"/>
    </location>
</feature>
<feature type="compositionally biased region" description="Polar residues" evidence="1">
    <location>
        <begin position="630"/>
        <end position="653"/>
    </location>
</feature>
<name>A0ABZ1D802_9TREE</name>
<feature type="compositionally biased region" description="Basic and acidic residues" evidence="1">
    <location>
        <begin position="129"/>
        <end position="139"/>
    </location>
</feature>
<dbReference type="RefSeq" id="XP_062794178.1">
    <property type="nucleotide sequence ID" value="XM_062938127.1"/>
</dbReference>
<feature type="compositionally biased region" description="Basic and acidic residues" evidence="1">
    <location>
        <begin position="421"/>
        <end position="440"/>
    </location>
</feature>
<feature type="region of interest" description="Disordered" evidence="1">
    <location>
        <begin position="513"/>
        <end position="697"/>
    </location>
</feature>
<feature type="region of interest" description="Disordered" evidence="1">
    <location>
        <begin position="338"/>
        <end position="486"/>
    </location>
</feature>
<feature type="compositionally biased region" description="Polar residues" evidence="1">
    <location>
        <begin position="604"/>
        <end position="622"/>
    </location>
</feature>
<feature type="compositionally biased region" description="Polar residues" evidence="1">
    <location>
        <begin position="406"/>
        <end position="420"/>
    </location>
</feature>
<evidence type="ECO:0000313" key="3">
    <source>
        <dbReference type="Proteomes" id="UP001329825"/>
    </source>
</evidence>
<sequence length="697" mass="76795">MDASVKGENIKTFMRLLQCAAKYGDDLNIHATSKIWEMSATNSSKSAFCLFKLDKSFFCRWDHTGSRGVKCRLLVKSVLVVLGKQAQINTVNRLDLKIIDPSNDLHPPQHRKRGERNTTISSTAGSQNGHKENAHRVHGDEDDYSDDEDARMGIEAKLIVRLVCKHGVTKKHSLHLGASDFLRADVDPNTTPSGFVIATRTLRDWLDNFAISSGSAYPGNSTSGGTDQLGWMFTKNEVRMKSWEGMGGGGLCTEIKVDTEEFQDYEVVGDRVDLTLPMKEFRGTLMLAEQLSATLNVSFSTPGQPLTLTSLDEEFENFSIFCAIATTACEAFTDTRSSPVDIKRSDSDAPQQQLPPPPARTDSQMSTSSNRKRKGSEAPSQSRKRSSLNLAPAQETMIDVYLPLPTNASSGPSKSQQQQELDNRRPRPDHVSASQEDTRSQVHTGPIANATQNVKQTSEPLFIPGGSQRLGSQENHTSPQKSQVVRMSQQQLLEAAGLDIDFDEALNDAALEDEKEMEEEFSRSQLFQEGYTEEVQERAGQSSNRQSPHENPISPNKSNNPSPPKSTDEVTTSGDKSKKSHASWVVDSHSDETTDHSGLIWDSTIDNPSNQSVNRRSPSKGQLSPKKRSSSPVKQPSLRNSRSPSKGQASSSKGKTKMNDSEANPDDDEFDELANEEEEDATQPQSRPGSIKKVRPL</sequence>
<organism evidence="2 3">
    <name type="scientific">Kwoniella shivajii</name>
    <dbReference type="NCBI Taxonomy" id="564305"/>
    <lineage>
        <taxon>Eukaryota</taxon>
        <taxon>Fungi</taxon>
        <taxon>Dikarya</taxon>
        <taxon>Basidiomycota</taxon>
        <taxon>Agaricomycotina</taxon>
        <taxon>Tremellomycetes</taxon>
        <taxon>Tremellales</taxon>
        <taxon>Cryptococcaceae</taxon>
        <taxon>Kwoniella</taxon>
    </lineage>
</organism>
<proteinExistence type="predicted"/>
<dbReference type="Gene3D" id="3.70.10.10">
    <property type="match status" value="1"/>
</dbReference>
<gene>
    <name evidence="2" type="ORF">IL334_006425</name>
</gene>
<evidence type="ECO:0000313" key="2">
    <source>
        <dbReference type="EMBL" id="WRT69439.1"/>
    </source>
</evidence>
<protein>
    <recommendedName>
        <fullName evidence="4">Cell cycle checkpoint control protein RAD9A</fullName>
    </recommendedName>
</protein>
<dbReference type="PANTHER" id="PTHR15237:SF0">
    <property type="entry name" value="CELL CYCLE CHECKPOINT CONTROL PROTEIN"/>
    <property type="match status" value="1"/>
</dbReference>
<dbReference type="Pfam" id="PF04139">
    <property type="entry name" value="Rad9"/>
    <property type="match status" value="1"/>
</dbReference>
<dbReference type="GeneID" id="87958555"/>
<feature type="compositionally biased region" description="Polar residues" evidence="1">
    <location>
        <begin position="469"/>
        <end position="486"/>
    </location>
</feature>
<dbReference type="InterPro" id="IPR046938">
    <property type="entry name" value="DNA_clamp_sf"/>
</dbReference>
<reference evidence="2 3" key="1">
    <citation type="submission" date="2024-01" db="EMBL/GenBank/DDBJ databases">
        <title>Comparative genomics of Cryptococcus and Kwoniella reveals pathogenesis evolution and contrasting modes of karyotype evolution via chromosome fusion or intercentromeric recombination.</title>
        <authorList>
            <person name="Coelho M.A."/>
            <person name="David-Palma M."/>
            <person name="Shea T."/>
            <person name="Bowers K."/>
            <person name="McGinley-Smith S."/>
            <person name="Mohammad A.W."/>
            <person name="Gnirke A."/>
            <person name="Yurkov A.M."/>
            <person name="Nowrousian M."/>
            <person name="Sun S."/>
            <person name="Cuomo C.A."/>
            <person name="Heitman J."/>
        </authorList>
    </citation>
    <scope>NUCLEOTIDE SEQUENCE [LARGE SCALE GENOMIC DNA]</scope>
    <source>
        <strain evidence="2">CBS 11374</strain>
    </source>
</reference>
<feature type="compositionally biased region" description="Polar residues" evidence="1">
    <location>
        <begin position="117"/>
        <end position="128"/>
    </location>
</feature>
<dbReference type="SUPFAM" id="SSF55979">
    <property type="entry name" value="DNA clamp"/>
    <property type="match status" value="1"/>
</dbReference>
<dbReference type="PANTHER" id="PTHR15237">
    <property type="entry name" value="DNA REPAIR PROTEIN RAD9"/>
    <property type="match status" value="1"/>
</dbReference>
<accession>A0ABZ1D802</accession>
<evidence type="ECO:0000256" key="1">
    <source>
        <dbReference type="SAM" id="MobiDB-lite"/>
    </source>
</evidence>
<feature type="region of interest" description="Disordered" evidence="1">
    <location>
        <begin position="100"/>
        <end position="146"/>
    </location>
</feature>